<accession>A0A6H5HBZ6</accession>
<evidence type="ECO:0000313" key="2">
    <source>
        <dbReference type="Proteomes" id="UP000479000"/>
    </source>
</evidence>
<evidence type="ECO:0000313" key="1">
    <source>
        <dbReference type="EMBL" id="CAB0015511.1"/>
    </source>
</evidence>
<reference evidence="1 2" key="1">
    <citation type="submission" date="2020-02" db="EMBL/GenBank/DDBJ databases">
        <authorList>
            <person name="Ferguson B K."/>
        </authorList>
    </citation>
    <scope>NUCLEOTIDE SEQUENCE [LARGE SCALE GENOMIC DNA]</scope>
</reference>
<organism evidence="1 2">
    <name type="scientific">Nesidiocoris tenuis</name>
    <dbReference type="NCBI Taxonomy" id="355587"/>
    <lineage>
        <taxon>Eukaryota</taxon>
        <taxon>Metazoa</taxon>
        <taxon>Ecdysozoa</taxon>
        <taxon>Arthropoda</taxon>
        <taxon>Hexapoda</taxon>
        <taxon>Insecta</taxon>
        <taxon>Pterygota</taxon>
        <taxon>Neoptera</taxon>
        <taxon>Paraneoptera</taxon>
        <taxon>Hemiptera</taxon>
        <taxon>Heteroptera</taxon>
        <taxon>Panheteroptera</taxon>
        <taxon>Cimicomorpha</taxon>
        <taxon>Miridae</taxon>
        <taxon>Dicyphina</taxon>
        <taxon>Nesidiocoris</taxon>
    </lineage>
</organism>
<gene>
    <name evidence="1" type="ORF">NTEN_LOCUS19851</name>
</gene>
<keyword evidence="2" id="KW-1185">Reference proteome</keyword>
<name>A0A6H5HBZ6_9HEMI</name>
<protein>
    <submittedName>
        <fullName evidence="1">Uncharacterized protein</fullName>
    </submittedName>
</protein>
<sequence length="54" mass="6164">KSLFSKNDPQYCSFVRLTYEPGVLCAKDGERAQRMIHAKQALANHWLPVGLLYV</sequence>
<proteinExistence type="predicted"/>
<feature type="non-terminal residue" evidence="1">
    <location>
        <position position="1"/>
    </location>
</feature>
<dbReference type="EMBL" id="CADCXU010029186">
    <property type="protein sequence ID" value="CAB0015511.1"/>
    <property type="molecule type" value="Genomic_DNA"/>
</dbReference>
<dbReference type="Proteomes" id="UP000479000">
    <property type="component" value="Unassembled WGS sequence"/>
</dbReference>
<dbReference type="AlphaFoldDB" id="A0A6H5HBZ6"/>